<comment type="caution">
    <text evidence="9">The sequence shown here is derived from an EMBL/GenBank/DDBJ whole genome shotgun (WGS) entry which is preliminary data.</text>
</comment>
<dbReference type="InterPro" id="IPR028427">
    <property type="entry name" value="Met_Sox_Rdtase_MsrB"/>
</dbReference>
<dbReference type="GO" id="GO:0046872">
    <property type="term" value="F:metal ion binding"/>
    <property type="evidence" value="ECO:0007669"/>
    <property type="project" value="UniProtKB-KW"/>
</dbReference>
<evidence type="ECO:0000313" key="9">
    <source>
        <dbReference type="EMBL" id="OWV34582.1"/>
    </source>
</evidence>
<evidence type="ECO:0000256" key="2">
    <source>
        <dbReference type="ARBA" id="ARBA00007174"/>
    </source>
</evidence>
<dbReference type="GO" id="GO:0005737">
    <property type="term" value="C:cytoplasm"/>
    <property type="evidence" value="ECO:0007669"/>
    <property type="project" value="TreeGrafter"/>
</dbReference>
<keyword evidence="10" id="KW-1185">Reference proteome</keyword>
<comment type="cofactor">
    <cofactor evidence="1">
        <name>Zn(2+)</name>
        <dbReference type="ChEBI" id="CHEBI:29105"/>
    </cofactor>
</comment>
<dbReference type="EMBL" id="NFZT01000001">
    <property type="protein sequence ID" value="OWV34582.1"/>
    <property type="molecule type" value="Genomic_DNA"/>
</dbReference>
<dbReference type="PROSITE" id="PS51318">
    <property type="entry name" value="TAT"/>
    <property type="match status" value="1"/>
</dbReference>
<dbReference type="Proteomes" id="UP000198462">
    <property type="component" value="Unassembled WGS sequence"/>
</dbReference>
<dbReference type="Pfam" id="PF01641">
    <property type="entry name" value="SelR"/>
    <property type="match status" value="1"/>
</dbReference>
<dbReference type="SUPFAM" id="SSF51316">
    <property type="entry name" value="Mss4-like"/>
    <property type="match status" value="1"/>
</dbReference>
<organism evidence="9 10">
    <name type="scientific">Pacificimonas flava</name>
    <dbReference type="NCBI Taxonomy" id="1234595"/>
    <lineage>
        <taxon>Bacteria</taxon>
        <taxon>Pseudomonadati</taxon>
        <taxon>Pseudomonadota</taxon>
        <taxon>Alphaproteobacteria</taxon>
        <taxon>Sphingomonadales</taxon>
        <taxon>Sphingosinicellaceae</taxon>
        <taxon>Pacificimonas</taxon>
    </lineage>
</organism>
<evidence type="ECO:0000256" key="6">
    <source>
        <dbReference type="ARBA" id="ARBA00023002"/>
    </source>
</evidence>
<evidence type="ECO:0000256" key="5">
    <source>
        <dbReference type="ARBA" id="ARBA00022833"/>
    </source>
</evidence>
<dbReference type="NCBIfam" id="TIGR00357">
    <property type="entry name" value="peptide-methionine (R)-S-oxide reductase MsrB"/>
    <property type="match status" value="1"/>
</dbReference>
<dbReference type="FunFam" id="2.170.150.20:FF:000001">
    <property type="entry name" value="Peptide methionine sulfoxide reductase MsrB"/>
    <property type="match status" value="1"/>
</dbReference>
<dbReference type="OrthoDB" id="9785497at2"/>
<feature type="domain" description="MsrB" evidence="8">
    <location>
        <begin position="41"/>
        <end position="162"/>
    </location>
</feature>
<evidence type="ECO:0000259" key="8">
    <source>
        <dbReference type="PROSITE" id="PS51790"/>
    </source>
</evidence>
<dbReference type="PANTHER" id="PTHR10173">
    <property type="entry name" value="METHIONINE SULFOXIDE REDUCTASE"/>
    <property type="match status" value="1"/>
</dbReference>
<evidence type="ECO:0000256" key="3">
    <source>
        <dbReference type="ARBA" id="ARBA00012499"/>
    </source>
</evidence>
<comment type="similarity">
    <text evidence="2">Belongs to the MsrB Met sulfoxide reductase family.</text>
</comment>
<keyword evidence="4" id="KW-0479">Metal-binding</keyword>
<dbReference type="InterPro" id="IPR011057">
    <property type="entry name" value="Mss4-like_sf"/>
</dbReference>
<dbReference type="InterPro" id="IPR006311">
    <property type="entry name" value="TAT_signal"/>
</dbReference>
<evidence type="ECO:0000313" key="10">
    <source>
        <dbReference type="Proteomes" id="UP000198462"/>
    </source>
</evidence>
<accession>A0A219B869</accession>
<keyword evidence="6" id="KW-0560">Oxidoreductase</keyword>
<dbReference type="GO" id="GO:0030091">
    <property type="term" value="P:protein repair"/>
    <property type="evidence" value="ECO:0007669"/>
    <property type="project" value="InterPro"/>
</dbReference>
<dbReference type="Gene3D" id="2.170.150.20">
    <property type="entry name" value="Peptide methionine sulfoxide reductase"/>
    <property type="match status" value="1"/>
</dbReference>
<dbReference type="PROSITE" id="PS51790">
    <property type="entry name" value="MSRB"/>
    <property type="match status" value="1"/>
</dbReference>
<evidence type="ECO:0000256" key="7">
    <source>
        <dbReference type="ARBA" id="ARBA00048488"/>
    </source>
</evidence>
<evidence type="ECO:0000256" key="4">
    <source>
        <dbReference type="ARBA" id="ARBA00022723"/>
    </source>
</evidence>
<gene>
    <name evidence="9" type="ORF">B5C34_01600</name>
</gene>
<reference evidence="10" key="1">
    <citation type="submission" date="2017-05" db="EMBL/GenBank/DDBJ databases">
        <authorList>
            <person name="Lin X."/>
        </authorList>
    </citation>
    <scope>NUCLEOTIDE SEQUENCE [LARGE SCALE GENOMIC DNA]</scope>
    <source>
        <strain evidence="10">JLT2012</strain>
    </source>
</reference>
<proteinExistence type="inferred from homology"/>
<dbReference type="EC" id="1.8.4.12" evidence="3"/>
<dbReference type="InterPro" id="IPR002579">
    <property type="entry name" value="Met_Sox_Rdtase_MsrB_dom"/>
</dbReference>
<comment type="catalytic activity">
    <reaction evidence="7">
        <text>L-methionyl-[protein] + [thioredoxin]-disulfide + H2O = L-methionyl-(R)-S-oxide-[protein] + [thioredoxin]-dithiol</text>
        <dbReference type="Rhea" id="RHEA:24164"/>
        <dbReference type="Rhea" id="RHEA-COMP:10698"/>
        <dbReference type="Rhea" id="RHEA-COMP:10700"/>
        <dbReference type="Rhea" id="RHEA-COMP:12313"/>
        <dbReference type="Rhea" id="RHEA-COMP:12314"/>
        <dbReference type="ChEBI" id="CHEBI:15377"/>
        <dbReference type="ChEBI" id="CHEBI:16044"/>
        <dbReference type="ChEBI" id="CHEBI:29950"/>
        <dbReference type="ChEBI" id="CHEBI:45764"/>
        <dbReference type="ChEBI" id="CHEBI:50058"/>
        <dbReference type="EC" id="1.8.4.12"/>
    </reaction>
</comment>
<dbReference type="GO" id="GO:0006979">
    <property type="term" value="P:response to oxidative stress"/>
    <property type="evidence" value="ECO:0007669"/>
    <property type="project" value="InterPro"/>
</dbReference>
<name>A0A219B869_9SPHN</name>
<evidence type="ECO:0000256" key="1">
    <source>
        <dbReference type="ARBA" id="ARBA00001947"/>
    </source>
</evidence>
<dbReference type="PANTHER" id="PTHR10173:SF57">
    <property type="entry name" value="PEPTIDE-METHIONINE (R)-S-OXIDE REDUCTASE"/>
    <property type="match status" value="1"/>
</dbReference>
<sequence length="166" mass="18194">MSFDRRQILTGAGALTLAGMFGARVAANPHAAGPFEVDLDTAQWRERLTPQEFRILREAGTERAFTSPLNEEKRRGVYRCAGCSNRVYTSATKFESGTGWPSFYEAVEGSVGYAEDKSLFMTRTEVHCGRCGGHLGHVFDDGPEPTGKRHCINGAALDFKHVPKPA</sequence>
<dbReference type="AlphaFoldDB" id="A0A219B869"/>
<protein>
    <recommendedName>
        <fullName evidence="3">peptide-methionine (R)-S-oxide reductase</fullName>
        <ecNumber evidence="3">1.8.4.12</ecNumber>
    </recommendedName>
</protein>
<dbReference type="RefSeq" id="WP_088713281.1">
    <property type="nucleotide sequence ID" value="NZ_NFZT01000001.1"/>
</dbReference>
<keyword evidence="5" id="KW-0862">Zinc</keyword>
<dbReference type="GO" id="GO:0033743">
    <property type="term" value="F:peptide-methionine (R)-S-oxide reductase activity"/>
    <property type="evidence" value="ECO:0007669"/>
    <property type="project" value="UniProtKB-EC"/>
</dbReference>